<evidence type="ECO:0000256" key="2">
    <source>
        <dbReference type="ARBA" id="ARBA00022603"/>
    </source>
</evidence>
<accession>A0ABD3PKK2</accession>
<dbReference type="InterPro" id="IPR029063">
    <property type="entry name" value="SAM-dependent_MTases_sf"/>
</dbReference>
<dbReference type="GO" id="GO:0008168">
    <property type="term" value="F:methyltransferase activity"/>
    <property type="evidence" value="ECO:0007669"/>
    <property type="project" value="UniProtKB-KW"/>
</dbReference>
<keyword evidence="2" id="KW-0489">Methyltransferase</keyword>
<proteinExistence type="inferred from homology"/>
<protein>
    <submittedName>
        <fullName evidence="4">Uncharacterized protein</fullName>
    </submittedName>
</protein>
<evidence type="ECO:0000256" key="1">
    <source>
        <dbReference type="ARBA" id="ARBA00008138"/>
    </source>
</evidence>
<dbReference type="GO" id="GO:0032259">
    <property type="term" value="P:methylation"/>
    <property type="evidence" value="ECO:0007669"/>
    <property type="project" value="UniProtKB-KW"/>
</dbReference>
<evidence type="ECO:0000256" key="3">
    <source>
        <dbReference type="ARBA" id="ARBA00022679"/>
    </source>
</evidence>
<reference evidence="4 5" key="1">
    <citation type="journal article" date="2020" name="G3 (Bethesda)">
        <title>Improved Reference Genome for Cyclotella cryptica CCMP332, a Model for Cell Wall Morphogenesis, Salinity Adaptation, and Lipid Production in Diatoms (Bacillariophyta).</title>
        <authorList>
            <person name="Roberts W.R."/>
            <person name="Downey K.M."/>
            <person name="Ruck E.C."/>
            <person name="Traller J.C."/>
            <person name="Alverson A.J."/>
        </authorList>
    </citation>
    <scope>NUCLEOTIDE SEQUENCE [LARGE SCALE GENOMIC DNA]</scope>
    <source>
        <strain evidence="4 5">CCMP332</strain>
    </source>
</reference>
<dbReference type="Gene3D" id="3.40.50.150">
    <property type="entry name" value="Vaccinia Virus protein VP39"/>
    <property type="match status" value="1"/>
</dbReference>
<dbReference type="AlphaFoldDB" id="A0ABD3PKK2"/>
<evidence type="ECO:0000313" key="4">
    <source>
        <dbReference type="EMBL" id="KAL3788189.1"/>
    </source>
</evidence>
<organism evidence="4 5">
    <name type="scientific">Cyclotella cryptica</name>
    <dbReference type="NCBI Taxonomy" id="29204"/>
    <lineage>
        <taxon>Eukaryota</taxon>
        <taxon>Sar</taxon>
        <taxon>Stramenopiles</taxon>
        <taxon>Ochrophyta</taxon>
        <taxon>Bacillariophyta</taxon>
        <taxon>Coscinodiscophyceae</taxon>
        <taxon>Thalassiosirophycidae</taxon>
        <taxon>Stephanodiscales</taxon>
        <taxon>Stephanodiscaceae</taxon>
        <taxon>Cyclotella</taxon>
    </lineage>
</organism>
<dbReference type="Proteomes" id="UP001516023">
    <property type="component" value="Unassembled WGS sequence"/>
</dbReference>
<keyword evidence="3" id="KW-0808">Transferase</keyword>
<evidence type="ECO:0000313" key="5">
    <source>
        <dbReference type="Proteomes" id="UP001516023"/>
    </source>
</evidence>
<dbReference type="PANTHER" id="PTHR43619:SF2">
    <property type="entry name" value="S-ADENOSYL-L-METHIONINE-DEPENDENT METHYLTRANSFERASES SUPERFAMILY PROTEIN"/>
    <property type="match status" value="1"/>
</dbReference>
<dbReference type="EMBL" id="JABMIG020000160">
    <property type="protein sequence ID" value="KAL3788189.1"/>
    <property type="molecule type" value="Genomic_DNA"/>
</dbReference>
<keyword evidence="5" id="KW-1185">Reference proteome</keyword>
<gene>
    <name evidence="4" type="ORF">HJC23_004656</name>
</gene>
<dbReference type="PANTHER" id="PTHR43619">
    <property type="entry name" value="S-ADENOSYL-L-METHIONINE-DEPENDENT METHYLTRANSFERASE YKTD-RELATED"/>
    <property type="match status" value="1"/>
</dbReference>
<dbReference type="InterPro" id="IPR007213">
    <property type="entry name" value="Ppm1/Ppm2/Tcmp"/>
</dbReference>
<dbReference type="NCBIfam" id="TIGR00027">
    <property type="entry name" value="mthyl_TIGR00027"/>
    <property type="match status" value="1"/>
</dbReference>
<dbReference type="Pfam" id="PF04072">
    <property type="entry name" value="LCM"/>
    <property type="match status" value="1"/>
</dbReference>
<dbReference type="SUPFAM" id="SSF53335">
    <property type="entry name" value="S-adenosyl-L-methionine-dependent methyltransferases"/>
    <property type="match status" value="1"/>
</dbReference>
<dbReference type="InterPro" id="IPR011610">
    <property type="entry name" value="SAM_mthyl_Trfase_ML2640-like"/>
</dbReference>
<comment type="caution">
    <text evidence="4">The sequence shown here is derived from an EMBL/GenBank/DDBJ whole genome shotgun (WGS) entry which is preliminary data.</text>
</comment>
<name>A0ABD3PKK2_9STRA</name>
<sequence>MIFSKYIMGWPSMINRPQANDTAKPKKNISTTSVGSLTALKTFSARSQMALQMSGGPDTIAPLLIGNVSLFGPNIPGSYFFTHIYLFLARCHYYLTGRMFADQLAECCFKRVMRLGEIACLQARTCWLDDVVDTFADENKGTQFNVVILGAGYDTRCYRLRSITKKENIHLFEVDAPGTQQMKRNALKHAKIECSGVHFVSCDFEHEDWMKCLESQSNFNHNLPTIFVWEGVSMYVDREVVISIISQISRCAVGSCIAFDYVFSDCMNAALKKSAEKIGEPWKFAINFDEVENLIEECQELTQRKVALRVLDHLRKDEMKKRYLAKYSNGNHVGYLEEFGAFCLVGI</sequence>
<comment type="similarity">
    <text evidence="1">Belongs to the UPF0677 family.</text>
</comment>